<reference evidence="2 3" key="1">
    <citation type="journal article" date="2019" name="Sci. Rep.">
        <title>Orb-weaving spider Araneus ventricosus genome elucidates the spidroin gene catalogue.</title>
        <authorList>
            <person name="Kono N."/>
            <person name="Nakamura H."/>
            <person name="Ohtoshi R."/>
            <person name="Moran D.A.P."/>
            <person name="Shinohara A."/>
            <person name="Yoshida Y."/>
            <person name="Fujiwara M."/>
            <person name="Mori M."/>
            <person name="Tomita M."/>
            <person name="Arakawa K."/>
        </authorList>
    </citation>
    <scope>NUCLEOTIDE SEQUENCE [LARGE SCALE GENOMIC DNA]</scope>
</reference>
<feature type="region of interest" description="Disordered" evidence="1">
    <location>
        <begin position="71"/>
        <end position="93"/>
    </location>
</feature>
<evidence type="ECO:0000256" key="1">
    <source>
        <dbReference type="SAM" id="MobiDB-lite"/>
    </source>
</evidence>
<feature type="compositionally biased region" description="Basic and acidic residues" evidence="1">
    <location>
        <begin position="77"/>
        <end position="93"/>
    </location>
</feature>
<comment type="caution">
    <text evidence="2">The sequence shown here is derived from an EMBL/GenBank/DDBJ whole genome shotgun (WGS) entry which is preliminary data.</text>
</comment>
<dbReference type="Proteomes" id="UP000499080">
    <property type="component" value="Unassembled WGS sequence"/>
</dbReference>
<evidence type="ECO:0000313" key="3">
    <source>
        <dbReference type="Proteomes" id="UP000499080"/>
    </source>
</evidence>
<accession>A0A4Y2B9J9</accession>
<dbReference type="AlphaFoldDB" id="A0A4Y2B9J9"/>
<organism evidence="2 3">
    <name type="scientific">Araneus ventricosus</name>
    <name type="common">Orbweaver spider</name>
    <name type="synonym">Epeira ventricosa</name>
    <dbReference type="NCBI Taxonomy" id="182803"/>
    <lineage>
        <taxon>Eukaryota</taxon>
        <taxon>Metazoa</taxon>
        <taxon>Ecdysozoa</taxon>
        <taxon>Arthropoda</taxon>
        <taxon>Chelicerata</taxon>
        <taxon>Arachnida</taxon>
        <taxon>Araneae</taxon>
        <taxon>Araneomorphae</taxon>
        <taxon>Entelegynae</taxon>
        <taxon>Araneoidea</taxon>
        <taxon>Araneidae</taxon>
        <taxon>Araneus</taxon>
    </lineage>
</organism>
<dbReference type="EMBL" id="BGPR01000057">
    <property type="protein sequence ID" value="GBL88005.1"/>
    <property type="molecule type" value="Genomic_DNA"/>
</dbReference>
<gene>
    <name evidence="2" type="ORF">AVEN_133677_1</name>
</gene>
<protein>
    <submittedName>
        <fullName evidence="2">Uncharacterized protein</fullName>
    </submittedName>
</protein>
<proteinExistence type="predicted"/>
<keyword evidence="3" id="KW-1185">Reference proteome</keyword>
<evidence type="ECO:0000313" key="2">
    <source>
        <dbReference type="EMBL" id="GBL88005.1"/>
    </source>
</evidence>
<sequence length="93" mass="10738">MHSDCIHSNQPNLCISCSTRRNLSASMTPNDISFIPEGIESSSKIMYPNQRFRIVIMMPRNQQIRFRGFINPNPRIHRSDPRIHHDSDSVDSS</sequence>
<name>A0A4Y2B9J9_ARAVE</name>